<proteinExistence type="predicted"/>
<evidence type="ECO:0000313" key="1">
    <source>
        <dbReference type="EMBL" id="KAJ0198706.1"/>
    </source>
</evidence>
<sequence>MGCLLLCEDGSEERFYGCIIDVDAHETLRLLGEEATNEERKMFEAFNYVYSDVFLHNDKSQMPRNRTTWSALNFLGTKDNKVCLTYWLNVLQSPSSRHAAIEKIKNVENNKSFSANHFFLPQIIPV</sequence>
<evidence type="ECO:0000313" key="2">
    <source>
        <dbReference type="Proteomes" id="UP000235145"/>
    </source>
</evidence>
<keyword evidence="2" id="KW-1185">Reference proteome</keyword>
<comment type="caution">
    <text evidence="1">The sequence shown here is derived from an EMBL/GenBank/DDBJ whole genome shotgun (WGS) entry which is preliminary data.</text>
</comment>
<dbReference type="Proteomes" id="UP000235145">
    <property type="component" value="Unassembled WGS sequence"/>
</dbReference>
<organism evidence="1 2">
    <name type="scientific">Lactuca sativa</name>
    <name type="common">Garden lettuce</name>
    <dbReference type="NCBI Taxonomy" id="4236"/>
    <lineage>
        <taxon>Eukaryota</taxon>
        <taxon>Viridiplantae</taxon>
        <taxon>Streptophyta</taxon>
        <taxon>Embryophyta</taxon>
        <taxon>Tracheophyta</taxon>
        <taxon>Spermatophyta</taxon>
        <taxon>Magnoliopsida</taxon>
        <taxon>eudicotyledons</taxon>
        <taxon>Gunneridae</taxon>
        <taxon>Pentapetalae</taxon>
        <taxon>asterids</taxon>
        <taxon>campanulids</taxon>
        <taxon>Asterales</taxon>
        <taxon>Asteraceae</taxon>
        <taxon>Cichorioideae</taxon>
        <taxon>Cichorieae</taxon>
        <taxon>Lactucinae</taxon>
        <taxon>Lactuca</taxon>
    </lineage>
</organism>
<accession>A0A9R1V336</accession>
<name>A0A9R1V336_LACSA</name>
<dbReference type="EMBL" id="NBSK02000006">
    <property type="protein sequence ID" value="KAJ0198706.1"/>
    <property type="molecule type" value="Genomic_DNA"/>
</dbReference>
<protein>
    <submittedName>
        <fullName evidence="1">Uncharacterized protein</fullName>
    </submittedName>
</protein>
<reference evidence="1 2" key="1">
    <citation type="journal article" date="2017" name="Nat. Commun.">
        <title>Genome assembly with in vitro proximity ligation data and whole-genome triplication in lettuce.</title>
        <authorList>
            <person name="Reyes-Chin-Wo S."/>
            <person name="Wang Z."/>
            <person name="Yang X."/>
            <person name="Kozik A."/>
            <person name="Arikit S."/>
            <person name="Song C."/>
            <person name="Xia L."/>
            <person name="Froenicke L."/>
            <person name="Lavelle D.O."/>
            <person name="Truco M.J."/>
            <person name="Xia R."/>
            <person name="Zhu S."/>
            <person name="Xu C."/>
            <person name="Xu H."/>
            <person name="Xu X."/>
            <person name="Cox K."/>
            <person name="Korf I."/>
            <person name="Meyers B.C."/>
            <person name="Michelmore R.W."/>
        </authorList>
    </citation>
    <scope>NUCLEOTIDE SEQUENCE [LARGE SCALE GENOMIC DNA]</scope>
    <source>
        <strain evidence="2">cv. Salinas</strain>
        <tissue evidence="1">Seedlings</tissue>
    </source>
</reference>
<dbReference type="AlphaFoldDB" id="A0A9R1V336"/>
<gene>
    <name evidence="1" type="ORF">LSAT_V11C600319940</name>
</gene>